<sequence length="271" mass="31369">MKTALLREVDVKIARVKPRGECSPSPEYVFAIRPRSRSHHEALIARRQDLDHATTLGRDNVPVIHEVPRTYSACRALYRKLQHLTDCKNVRACCCALGSCPFWSLFAVLGSIEFPKRTLFNHQSKHVFVQRTQALDAMMRTIVAVLRSNYRIRHFRCYQAPYGAAHVCKVLVTLCLFLELNEADVEQRLLEGGERLAYKLNLQGWQSDRVNLYFHCEDKKKYRKFGEVREHKSMELRQSLTLSDCAEKEPTSVMSDSEEEQPRSSLQLVWS</sequence>
<accession>W2FSN7</accession>
<dbReference type="VEuPathDB" id="FungiDB:PPTG_05963"/>
<feature type="region of interest" description="Disordered" evidence="1">
    <location>
        <begin position="240"/>
        <end position="271"/>
    </location>
</feature>
<reference evidence="3" key="2">
    <citation type="submission" date="2013-11" db="EMBL/GenBank/DDBJ databases">
        <title>The Genome Sequence of Phytophthora parasitica CJ05E6.</title>
        <authorList>
            <consortium name="The Broad Institute Genomics Platform"/>
            <person name="Russ C."/>
            <person name="Tyler B."/>
            <person name="Panabieres F."/>
            <person name="Shan W."/>
            <person name="Tripathy S."/>
            <person name="Grunwald N."/>
            <person name="Machado M."/>
            <person name="Johnson C.S."/>
            <person name="Arredondo F."/>
            <person name="Hong C."/>
            <person name="Coffey M."/>
            <person name="Young S.K."/>
            <person name="Zeng Q."/>
            <person name="Gargeya S."/>
            <person name="Fitzgerald M."/>
            <person name="Abouelleil A."/>
            <person name="Alvarado L."/>
            <person name="Chapman S.B."/>
            <person name="Gainer-Dewar J."/>
            <person name="Goldberg J."/>
            <person name="Griggs A."/>
            <person name="Gujja S."/>
            <person name="Hansen M."/>
            <person name="Howarth C."/>
            <person name="Imamovic A."/>
            <person name="Ireland A."/>
            <person name="Larimer J."/>
            <person name="McCowan C."/>
            <person name="Murphy C."/>
            <person name="Pearson M."/>
            <person name="Poon T.W."/>
            <person name="Priest M."/>
            <person name="Roberts A."/>
            <person name="Saif S."/>
            <person name="Shea T."/>
            <person name="Sykes S."/>
            <person name="Wortman J."/>
            <person name="Nusbaum C."/>
            <person name="Birren B."/>
        </authorList>
    </citation>
    <scope>NUCLEOTIDE SEQUENCE [LARGE SCALE GENOMIC DNA]</scope>
    <source>
        <strain evidence="3">CJ05E6</strain>
    </source>
</reference>
<dbReference type="EMBL" id="KI676273">
    <property type="protein sequence ID" value="ETL26358.1"/>
    <property type="molecule type" value="Genomic_DNA"/>
</dbReference>
<proteinExistence type="predicted"/>
<gene>
    <name evidence="2" type="ORF">L915_20092</name>
    <name evidence="3" type="ORF">L916_19965</name>
</gene>
<protein>
    <submittedName>
        <fullName evidence="2">Uncharacterized protein</fullName>
    </submittedName>
</protein>
<reference evidence="2" key="1">
    <citation type="submission" date="2013-11" db="EMBL/GenBank/DDBJ databases">
        <title>The Genome Sequence of Phytophthora parasitica CJ02B3.</title>
        <authorList>
            <consortium name="The Broad Institute Genomics Platform"/>
            <person name="Russ C."/>
            <person name="Tyler B."/>
            <person name="Panabieres F."/>
            <person name="Shan W."/>
            <person name="Tripathy S."/>
            <person name="Grunwald N."/>
            <person name="Machado M."/>
            <person name="Johnson C.S."/>
            <person name="Arredondo F."/>
            <person name="Hong C."/>
            <person name="Coffey M."/>
            <person name="Young S.K."/>
            <person name="Zeng Q."/>
            <person name="Gargeya S."/>
            <person name="Fitzgerald M."/>
            <person name="Abouelleil A."/>
            <person name="Alvarado L."/>
            <person name="Chapman S.B."/>
            <person name="Gainer-Dewar J."/>
            <person name="Goldberg J."/>
            <person name="Griggs A."/>
            <person name="Gujja S."/>
            <person name="Hansen M."/>
            <person name="Howarth C."/>
            <person name="Imamovic A."/>
            <person name="Ireland A."/>
            <person name="Larimer J."/>
            <person name="McCowan C."/>
            <person name="Murphy C."/>
            <person name="Pearson M."/>
            <person name="Poon T.W."/>
            <person name="Priest M."/>
            <person name="Roberts A."/>
            <person name="Saif S."/>
            <person name="Shea T."/>
            <person name="Sykes S."/>
            <person name="Wortman J."/>
            <person name="Nusbaum C."/>
            <person name="Birren B."/>
        </authorList>
    </citation>
    <scope>NUCLEOTIDE SEQUENCE [LARGE SCALE GENOMIC DNA]</scope>
    <source>
        <strain evidence="2">CJ02B3</strain>
    </source>
</reference>
<dbReference type="AlphaFoldDB" id="W2FSN7"/>
<dbReference type="Proteomes" id="UP000053236">
    <property type="component" value="Unassembled WGS sequence"/>
</dbReference>
<dbReference type="Gene3D" id="3.30.1520.10">
    <property type="entry name" value="Phox-like domain"/>
    <property type="match status" value="1"/>
</dbReference>
<name>W2FSN7_PHYNI</name>
<organism evidence="2">
    <name type="scientific">Phytophthora nicotianae</name>
    <name type="common">Potato buckeye rot agent</name>
    <name type="synonym">Phytophthora parasitica</name>
    <dbReference type="NCBI Taxonomy" id="4792"/>
    <lineage>
        <taxon>Eukaryota</taxon>
        <taxon>Sar</taxon>
        <taxon>Stramenopiles</taxon>
        <taxon>Oomycota</taxon>
        <taxon>Peronosporomycetes</taxon>
        <taxon>Peronosporales</taxon>
        <taxon>Peronosporaceae</taxon>
        <taxon>Phytophthora</taxon>
    </lineage>
</organism>
<dbReference type="InterPro" id="IPR036871">
    <property type="entry name" value="PX_dom_sf"/>
</dbReference>
<dbReference type="GO" id="GO:0035091">
    <property type="term" value="F:phosphatidylinositol binding"/>
    <property type="evidence" value="ECO:0007669"/>
    <property type="project" value="InterPro"/>
</dbReference>
<dbReference type="Proteomes" id="UP000053864">
    <property type="component" value="Unassembled WGS sequence"/>
</dbReference>
<dbReference type="EMBL" id="KI689471">
    <property type="protein sequence ID" value="ETK72911.1"/>
    <property type="molecule type" value="Genomic_DNA"/>
</dbReference>
<evidence type="ECO:0000313" key="2">
    <source>
        <dbReference type="EMBL" id="ETK72911.1"/>
    </source>
</evidence>
<evidence type="ECO:0000313" key="3">
    <source>
        <dbReference type="EMBL" id="ETL26358.1"/>
    </source>
</evidence>
<evidence type="ECO:0000256" key="1">
    <source>
        <dbReference type="SAM" id="MobiDB-lite"/>
    </source>
</evidence>